<reference evidence="8 9" key="1">
    <citation type="submission" date="2023-02" db="EMBL/GenBank/DDBJ databases">
        <title>Streptomyces sp. SCA4-21 with antifungal activity against Fusarium oxysporum f. sp. cubense, Streptomyces sp. SCA2-17 with antifungal activity against Fusarium oxysporum f. sp. cubense.</title>
        <authorList>
            <person name="Qi D."/>
        </authorList>
    </citation>
    <scope>NUCLEOTIDE SEQUENCE [LARGE SCALE GENOMIC DNA]</scope>
    <source>
        <strain evidence="8 9">SCA4-21</strain>
    </source>
</reference>
<keyword evidence="3" id="KW-0444">Lipid biosynthesis</keyword>
<evidence type="ECO:0000256" key="6">
    <source>
        <dbReference type="ARBA" id="ARBA00023098"/>
    </source>
</evidence>
<dbReference type="PANTHER" id="PTHR43159:SF2">
    <property type="entry name" value="ENOYL-[ACYL-CARRIER-PROTEIN] REDUCTASE [NADH], CHLOROPLASTIC"/>
    <property type="match status" value="1"/>
</dbReference>
<keyword evidence="7" id="KW-0275">Fatty acid biosynthesis</keyword>
<keyword evidence="6" id="KW-0443">Lipid metabolism</keyword>
<keyword evidence="5" id="KW-0560">Oxidoreductase</keyword>
<evidence type="ECO:0000256" key="2">
    <source>
        <dbReference type="ARBA" id="ARBA00009233"/>
    </source>
</evidence>
<accession>A0ABY9URV1</accession>
<comment type="pathway">
    <text evidence="1">Lipid metabolism.</text>
</comment>
<dbReference type="Gene3D" id="3.40.50.720">
    <property type="entry name" value="NAD(P)-binding Rossmann-like Domain"/>
    <property type="match status" value="1"/>
</dbReference>
<keyword evidence="4" id="KW-0276">Fatty acid metabolism</keyword>
<dbReference type="InterPro" id="IPR002347">
    <property type="entry name" value="SDR_fam"/>
</dbReference>
<name>A0ABY9URV1_9ACTN</name>
<comment type="similarity">
    <text evidence="2">Belongs to the short-chain dehydrogenases/reductases (SDR) family. FabI subfamily.</text>
</comment>
<dbReference type="InterPro" id="IPR014358">
    <property type="entry name" value="Enoyl-ACP_Rdtase_NADH"/>
</dbReference>
<dbReference type="Proteomes" id="UP001305606">
    <property type="component" value="Chromosome"/>
</dbReference>
<gene>
    <name evidence="8" type="ORF">PS467_07895</name>
</gene>
<dbReference type="SUPFAM" id="SSF51735">
    <property type="entry name" value="NAD(P)-binding Rossmann-fold domains"/>
    <property type="match status" value="1"/>
</dbReference>
<evidence type="ECO:0000313" key="8">
    <source>
        <dbReference type="EMBL" id="WNE95277.1"/>
    </source>
</evidence>
<evidence type="ECO:0000313" key="9">
    <source>
        <dbReference type="Proteomes" id="UP001305606"/>
    </source>
</evidence>
<proteinExistence type="inferred from homology"/>
<dbReference type="PANTHER" id="PTHR43159">
    <property type="entry name" value="ENOYL-[ACYL-CARRIER-PROTEIN] REDUCTASE"/>
    <property type="match status" value="1"/>
</dbReference>
<evidence type="ECO:0000256" key="1">
    <source>
        <dbReference type="ARBA" id="ARBA00005189"/>
    </source>
</evidence>
<dbReference type="Pfam" id="PF13561">
    <property type="entry name" value="adh_short_C2"/>
    <property type="match status" value="1"/>
</dbReference>
<organism evidence="8 9">
    <name type="scientific">Streptomyces luomodiensis</name>
    <dbReference type="NCBI Taxonomy" id="3026192"/>
    <lineage>
        <taxon>Bacteria</taxon>
        <taxon>Bacillati</taxon>
        <taxon>Actinomycetota</taxon>
        <taxon>Actinomycetes</taxon>
        <taxon>Kitasatosporales</taxon>
        <taxon>Streptomycetaceae</taxon>
        <taxon>Streptomyces</taxon>
    </lineage>
</organism>
<evidence type="ECO:0000256" key="5">
    <source>
        <dbReference type="ARBA" id="ARBA00023002"/>
    </source>
</evidence>
<dbReference type="EMBL" id="CP117522">
    <property type="protein sequence ID" value="WNE95277.1"/>
    <property type="molecule type" value="Genomic_DNA"/>
</dbReference>
<evidence type="ECO:0000256" key="7">
    <source>
        <dbReference type="ARBA" id="ARBA00023160"/>
    </source>
</evidence>
<evidence type="ECO:0000256" key="3">
    <source>
        <dbReference type="ARBA" id="ARBA00022516"/>
    </source>
</evidence>
<keyword evidence="9" id="KW-1185">Reference proteome</keyword>
<dbReference type="InterPro" id="IPR036291">
    <property type="entry name" value="NAD(P)-bd_dom_sf"/>
</dbReference>
<protein>
    <submittedName>
        <fullName evidence="8">SDR family oxidoreductase</fullName>
    </submittedName>
</protein>
<sequence>MITLSGRRYLVTGVLTSDSLAWHIARALQLADAQVLLTGYGRTRRITELAAAELPRPAEVLALDATRPDDFTALGASVADRWPALDGAVHAIAGAPADAIGGSFLTTAPDSAERALRTSALSLHALTTALAPLLERGADGGSVVGLDFDGTLAWPGYDWMGVAKAALESVCRYLALYLGPRHIRVNLVATGPVETVSGRGVATFGALDERWRGEAPLGWDSSTAAAEVVAGPVLFLLSPLARGITGEVIHADGGMRHTGMGLPAAPMGADRTTNVANRTADVGHPTADVAHPTTDVAHPTADVAHHTTDVAHPTADVAHPTTDVAHHTTDVAHPTADVAHPTTDVAHHTTDVAHPTADVAHPTTDVAHPTTDVAHHTTDVAHHTTDVAHPTADVLGRS</sequence>
<dbReference type="RefSeq" id="WP_311034629.1">
    <property type="nucleotide sequence ID" value="NZ_CP117522.1"/>
</dbReference>
<evidence type="ECO:0000256" key="4">
    <source>
        <dbReference type="ARBA" id="ARBA00022832"/>
    </source>
</evidence>